<accession>A0A1C7I9G8</accession>
<dbReference type="Proteomes" id="UP000092574">
    <property type="component" value="Chromosome"/>
</dbReference>
<dbReference type="KEGG" id="byl:A4V09_06645"/>
<dbReference type="GO" id="GO:0098796">
    <property type="term" value="C:membrane protein complex"/>
    <property type="evidence" value="ECO:0007669"/>
    <property type="project" value="UniProtKB-ARBA"/>
</dbReference>
<organism evidence="6 7">
    <name type="scientific">Blautia pseudococcoides</name>
    <dbReference type="NCBI Taxonomy" id="1796616"/>
    <lineage>
        <taxon>Bacteria</taxon>
        <taxon>Bacillati</taxon>
        <taxon>Bacillota</taxon>
        <taxon>Clostridia</taxon>
        <taxon>Lachnospirales</taxon>
        <taxon>Lachnospiraceae</taxon>
        <taxon>Blautia</taxon>
    </lineage>
</organism>
<evidence type="ECO:0000256" key="1">
    <source>
        <dbReference type="ARBA" id="ARBA00005417"/>
    </source>
</evidence>
<dbReference type="STRING" id="1796616.A4V09_06645"/>
<evidence type="ECO:0000256" key="4">
    <source>
        <dbReference type="ARBA" id="ARBA00022840"/>
    </source>
</evidence>
<dbReference type="GO" id="GO:0022857">
    <property type="term" value="F:transmembrane transporter activity"/>
    <property type="evidence" value="ECO:0007669"/>
    <property type="project" value="UniProtKB-ARBA"/>
</dbReference>
<keyword evidence="3" id="KW-0547">Nucleotide-binding</keyword>
<keyword evidence="4 6" id="KW-0067">ATP-binding</keyword>
<dbReference type="CDD" id="cd03255">
    <property type="entry name" value="ABC_MJ0796_LolCDE_FtsE"/>
    <property type="match status" value="1"/>
</dbReference>
<dbReference type="FunFam" id="3.40.50.300:FF:000032">
    <property type="entry name" value="Export ABC transporter ATP-binding protein"/>
    <property type="match status" value="1"/>
</dbReference>
<dbReference type="InterPro" id="IPR003593">
    <property type="entry name" value="AAA+_ATPase"/>
</dbReference>
<dbReference type="Pfam" id="PF00005">
    <property type="entry name" value="ABC_tran"/>
    <property type="match status" value="1"/>
</dbReference>
<gene>
    <name evidence="6" type="ORF">A4V09_06645</name>
</gene>
<dbReference type="SUPFAM" id="SSF52540">
    <property type="entry name" value="P-loop containing nucleoside triphosphate hydrolases"/>
    <property type="match status" value="1"/>
</dbReference>
<evidence type="ECO:0000256" key="3">
    <source>
        <dbReference type="ARBA" id="ARBA00022741"/>
    </source>
</evidence>
<dbReference type="PROSITE" id="PS50893">
    <property type="entry name" value="ABC_TRANSPORTER_2"/>
    <property type="match status" value="1"/>
</dbReference>
<sequence length="255" mass="28257">MEPLLNIEHVSKYYGESTNVTKALDDVCFSVEPGEFVGIMGASGSGKTTMLQCISTLDEPTGGRILLDRKDITKLTEKEIARFRSKNLGFVFQEYNLLDTLTLGENIELALTIRRAPKDEIGKKVEAIAGKLGILSELEKFPYEVSGGQKQRCACARALVNEPRLLLADEPTGALDSASSARLLDTMDDLNHDMGITILMVTHDAFTASHCSRILFLRDGHIFTEMRKGNRDRKTFFQEILDVMSMLGGDVAHVR</sequence>
<dbReference type="RefSeq" id="WP_065541669.1">
    <property type="nucleotide sequence ID" value="NZ_CP015405.2"/>
</dbReference>
<feature type="domain" description="ABC transporter" evidence="5">
    <location>
        <begin position="5"/>
        <end position="244"/>
    </location>
</feature>
<dbReference type="Gene3D" id="3.40.50.300">
    <property type="entry name" value="P-loop containing nucleotide triphosphate hydrolases"/>
    <property type="match status" value="1"/>
</dbReference>
<evidence type="ECO:0000313" key="7">
    <source>
        <dbReference type="Proteomes" id="UP000092574"/>
    </source>
</evidence>
<keyword evidence="2" id="KW-0813">Transport</keyword>
<evidence type="ECO:0000256" key="2">
    <source>
        <dbReference type="ARBA" id="ARBA00022448"/>
    </source>
</evidence>
<dbReference type="InterPro" id="IPR027417">
    <property type="entry name" value="P-loop_NTPase"/>
</dbReference>
<dbReference type="InterPro" id="IPR017911">
    <property type="entry name" value="MacB-like_ATP-bd"/>
</dbReference>
<proteinExistence type="inferred from homology"/>
<dbReference type="GO" id="GO:0016887">
    <property type="term" value="F:ATP hydrolysis activity"/>
    <property type="evidence" value="ECO:0007669"/>
    <property type="project" value="InterPro"/>
</dbReference>
<dbReference type="PANTHER" id="PTHR42798">
    <property type="entry name" value="LIPOPROTEIN-RELEASING SYSTEM ATP-BINDING PROTEIN LOLD"/>
    <property type="match status" value="1"/>
</dbReference>
<protein>
    <submittedName>
        <fullName evidence="6">Multidrug ABC transporter ATP-binding protein</fullName>
    </submittedName>
</protein>
<name>A0A1C7I9G8_9FIRM</name>
<dbReference type="OrthoDB" id="9802264at2"/>
<reference evidence="6" key="1">
    <citation type="submission" date="2017-04" db="EMBL/GenBank/DDBJ databases">
        <title>Complete Genome Sequences of Twelve Strains of a Stable Defined Moderately Diverse Mouse Microbiota 2 (sDMDMm2).</title>
        <authorList>
            <person name="Uchimura Y."/>
            <person name="Wyss M."/>
            <person name="Brugiroux S."/>
            <person name="Limenitakis J.P."/>
            <person name="Stecher B."/>
            <person name="McCoy K.D."/>
            <person name="Macpherson A.J."/>
        </authorList>
    </citation>
    <scope>NUCLEOTIDE SEQUENCE</scope>
    <source>
        <strain evidence="6">YL58</strain>
    </source>
</reference>
<dbReference type="AlphaFoldDB" id="A0A1C7I9G8"/>
<dbReference type="PANTHER" id="PTHR42798:SF7">
    <property type="entry name" value="ALPHA-D-RIBOSE 1-METHYLPHOSPHONATE 5-TRIPHOSPHATE SYNTHASE SUBUNIT PHNL"/>
    <property type="match status" value="1"/>
</dbReference>
<comment type="similarity">
    <text evidence="1">Belongs to the ABC transporter superfamily.</text>
</comment>
<dbReference type="EMBL" id="CP015405">
    <property type="protein sequence ID" value="ANU75473.1"/>
    <property type="molecule type" value="Genomic_DNA"/>
</dbReference>
<evidence type="ECO:0000259" key="5">
    <source>
        <dbReference type="PROSITE" id="PS50893"/>
    </source>
</evidence>
<evidence type="ECO:0000313" key="6">
    <source>
        <dbReference type="EMBL" id="ANU75473.1"/>
    </source>
</evidence>
<keyword evidence="7" id="KW-1185">Reference proteome</keyword>
<dbReference type="SMART" id="SM00382">
    <property type="entry name" value="AAA"/>
    <property type="match status" value="1"/>
</dbReference>
<dbReference type="GO" id="GO:0005524">
    <property type="term" value="F:ATP binding"/>
    <property type="evidence" value="ECO:0007669"/>
    <property type="project" value="UniProtKB-KW"/>
</dbReference>
<dbReference type="InterPro" id="IPR003439">
    <property type="entry name" value="ABC_transporter-like_ATP-bd"/>
</dbReference>